<dbReference type="Pfam" id="PF02350">
    <property type="entry name" value="Epimerase_2"/>
    <property type="match status" value="1"/>
</dbReference>
<keyword evidence="1" id="KW-0413">Isomerase</keyword>
<dbReference type="SUPFAM" id="SSF53756">
    <property type="entry name" value="UDP-Glycosyltransferase/glycogen phosphorylase"/>
    <property type="match status" value="1"/>
</dbReference>
<dbReference type="GO" id="GO:0016853">
    <property type="term" value="F:isomerase activity"/>
    <property type="evidence" value="ECO:0007669"/>
    <property type="project" value="UniProtKB-KW"/>
</dbReference>
<accession>A0A254THV9</accession>
<gene>
    <name evidence="3" type="ORF">AYR66_24730</name>
</gene>
<organism evidence="3 4">
    <name type="scientific">Noviherbaspirillum denitrificans</name>
    <dbReference type="NCBI Taxonomy" id="1968433"/>
    <lineage>
        <taxon>Bacteria</taxon>
        <taxon>Pseudomonadati</taxon>
        <taxon>Pseudomonadota</taxon>
        <taxon>Betaproteobacteria</taxon>
        <taxon>Burkholderiales</taxon>
        <taxon>Oxalobacteraceae</taxon>
        <taxon>Noviherbaspirillum</taxon>
    </lineage>
</organism>
<dbReference type="Gene3D" id="3.40.50.2000">
    <property type="entry name" value="Glycogen Phosphorylase B"/>
    <property type="match status" value="2"/>
</dbReference>
<dbReference type="OrthoDB" id="9803238at2"/>
<dbReference type="NCBIfam" id="TIGR00236">
    <property type="entry name" value="wecB"/>
    <property type="match status" value="1"/>
</dbReference>
<dbReference type="PANTHER" id="PTHR43174">
    <property type="entry name" value="UDP-N-ACETYLGLUCOSAMINE 2-EPIMERASE"/>
    <property type="match status" value="1"/>
</dbReference>
<dbReference type="Proteomes" id="UP000197535">
    <property type="component" value="Unassembled WGS sequence"/>
</dbReference>
<comment type="similarity">
    <text evidence="1">Belongs to the UDP-N-acetylglucosamine 2-epimerase family.</text>
</comment>
<dbReference type="PANTHER" id="PTHR43174:SF1">
    <property type="entry name" value="UDP-N-ACETYLGLUCOSAMINE 2-EPIMERASE"/>
    <property type="match status" value="1"/>
</dbReference>
<comment type="caution">
    <text evidence="3">The sequence shown here is derived from an EMBL/GenBank/DDBJ whole genome shotgun (WGS) entry which is preliminary data.</text>
</comment>
<evidence type="ECO:0000313" key="3">
    <source>
        <dbReference type="EMBL" id="OWW22226.1"/>
    </source>
</evidence>
<evidence type="ECO:0000259" key="2">
    <source>
        <dbReference type="Pfam" id="PF02350"/>
    </source>
</evidence>
<dbReference type="EMBL" id="LSTO01000001">
    <property type="protein sequence ID" value="OWW22226.1"/>
    <property type="molecule type" value="Genomic_DNA"/>
</dbReference>
<dbReference type="InterPro" id="IPR029767">
    <property type="entry name" value="WecB-like"/>
</dbReference>
<dbReference type="RefSeq" id="WP_088709050.1">
    <property type="nucleotide sequence ID" value="NZ_LSTO01000001.1"/>
</dbReference>
<dbReference type="AlphaFoldDB" id="A0A254THV9"/>
<dbReference type="CDD" id="cd03786">
    <property type="entry name" value="GTB_UDP-GlcNAc_2-Epimerase"/>
    <property type="match status" value="1"/>
</dbReference>
<dbReference type="InterPro" id="IPR003331">
    <property type="entry name" value="UDP_GlcNAc_Epimerase_2_dom"/>
</dbReference>
<sequence length="386" mass="42300">MTTPHASSPAQRSILCVVGARPNFMKMAPIITALNGLRSKPLVRLLHTGQHYDVAMNHQYFDALGIPSPDINLEVGSATQAVQTADIMRKFEPVLDEYKPAAVLVVGDVNSTIACALVATKKGIPVIHVEAGLRSFDRAMPEEVNRVLTDQISDLLFTTEESGKENLLREGIAAERIHFVGNVMIDTLRNNLARAVPVSKIVADADRPHFMEGHTHHALLTLHRPSNVDDPAVLRPLLETAVRVSERLPLIFPVHPRTRGVIEKSGLAELLNTPRVLLLPPMGYLEMLGLMQGARVVLTDSGGVQEETTALGVPCITLRHNTERPITVHEGTNTIAGTDPETILQVFEDIMRSGGKSGRIPEYWDGKAAVRIAETIEKWMENGFQC</sequence>
<evidence type="ECO:0000313" key="4">
    <source>
        <dbReference type="Proteomes" id="UP000197535"/>
    </source>
</evidence>
<evidence type="ECO:0000256" key="1">
    <source>
        <dbReference type="RuleBase" id="RU003513"/>
    </source>
</evidence>
<reference evidence="3 4" key="1">
    <citation type="submission" date="2016-02" db="EMBL/GenBank/DDBJ databases">
        <authorList>
            <person name="Wen L."/>
            <person name="He K."/>
            <person name="Yang H."/>
        </authorList>
    </citation>
    <scope>NUCLEOTIDE SEQUENCE [LARGE SCALE GENOMIC DNA]</scope>
    <source>
        <strain evidence="3 4">TSA40</strain>
    </source>
</reference>
<proteinExistence type="inferred from homology"/>
<protein>
    <submittedName>
        <fullName evidence="3">UDP-N-acetyl glucosamine 2-epimerase</fullName>
    </submittedName>
</protein>
<keyword evidence="4" id="KW-1185">Reference proteome</keyword>
<feature type="domain" description="UDP-N-acetylglucosamine 2-epimerase" evidence="2">
    <location>
        <begin position="43"/>
        <end position="377"/>
    </location>
</feature>
<name>A0A254THV9_9BURK</name>